<gene>
    <name evidence="1" type="ORF">DEM34_17965</name>
</gene>
<protein>
    <submittedName>
        <fullName evidence="1">Uncharacterized protein</fullName>
    </submittedName>
</protein>
<evidence type="ECO:0000313" key="2">
    <source>
        <dbReference type="Proteomes" id="UP000245474"/>
    </source>
</evidence>
<comment type="caution">
    <text evidence="1">The sequence shown here is derived from an EMBL/GenBank/DDBJ whole genome shotgun (WGS) entry which is preliminary data.</text>
</comment>
<name>A0A2U2MWB6_9GAMM</name>
<dbReference type="AlphaFoldDB" id="A0A2U2MWB6"/>
<dbReference type="EMBL" id="QFFI01000047">
    <property type="protein sequence ID" value="PWG61155.1"/>
    <property type="molecule type" value="Genomic_DNA"/>
</dbReference>
<sequence length="149" mass="16153">MPSESFDALFSDAGVELNHARTAARRIIASCAEDLGDNLQDVEAQRELEGLIACLVSQIEKAAQRHEQAELAHMRETKPAEGSLRQRLRMPHIEAAAATLTDAVRTLESIGFRLRDQENDEASAVLSVVAALREADGALEEYLSGRAAG</sequence>
<evidence type="ECO:0000313" key="1">
    <source>
        <dbReference type="EMBL" id="PWG61155.1"/>
    </source>
</evidence>
<reference evidence="1 2" key="1">
    <citation type="submission" date="2018-05" db="EMBL/GenBank/DDBJ databases">
        <title>Spiribacter halobius sp. nov., a moderately halophilic bacterium isolated from marine solar saltern.</title>
        <authorList>
            <person name="Zheng W.-S."/>
            <person name="Lu D.-C."/>
            <person name="Du Z.-J."/>
        </authorList>
    </citation>
    <scope>NUCLEOTIDE SEQUENCE [LARGE SCALE GENOMIC DNA]</scope>
    <source>
        <strain evidence="1 2">E85</strain>
    </source>
</reference>
<dbReference type="RefSeq" id="WP_109680203.1">
    <property type="nucleotide sequence ID" value="NZ_CP086615.1"/>
</dbReference>
<organism evidence="1 2">
    <name type="scientific">Sediminicurvatus halobius</name>
    <dbReference type="NCBI Taxonomy" id="2182432"/>
    <lineage>
        <taxon>Bacteria</taxon>
        <taxon>Pseudomonadati</taxon>
        <taxon>Pseudomonadota</taxon>
        <taxon>Gammaproteobacteria</taxon>
        <taxon>Chromatiales</taxon>
        <taxon>Ectothiorhodospiraceae</taxon>
        <taxon>Sediminicurvatus</taxon>
    </lineage>
</organism>
<accession>A0A2U2MWB6</accession>
<dbReference type="Proteomes" id="UP000245474">
    <property type="component" value="Unassembled WGS sequence"/>
</dbReference>
<keyword evidence="2" id="KW-1185">Reference proteome</keyword>
<proteinExistence type="predicted"/>